<feature type="coiled-coil region" evidence="4">
    <location>
        <begin position="196"/>
        <end position="223"/>
    </location>
</feature>
<dbReference type="PROSITE" id="PS51379">
    <property type="entry name" value="4FE4S_FER_2"/>
    <property type="match status" value="1"/>
</dbReference>
<dbReference type="GO" id="GO:0046872">
    <property type="term" value="F:metal ion binding"/>
    <property type="evidence" value="ECO:0007669"/>
    <property type="project" value="UniProtKB-KW"/>
</dbReference>
<dbReference type="RefSeq" id="WP_073030944.1">
    <property type="nucleotide sequence ID" value="NZ_FQXJ01000013.1"/>
</dbReference>
<evidence type="ECO:0000256" key="1">
    <source>
        <dbReference type="ARBA" id="ARBA00022723"/>
    </source>
</evidence>
<keyword evidence="4" id="KW-0175">Coiled coil</keyword>
<dbReference type="STRING" id="1121420.SAMN02746098_03444"/>
<keyword evidence="2" id="KW-0408">Iron</keyword>
<evidence type="ECO:0000313" key="7">
    <source>
        <dbReference type="Proteomes" id="UP000183954"/>
    </source>
</evidence>
<sequence length="271" mass="30220">MLIDKEKCSGCGRCLPYCPYNAISMVDEVAVIDQVLCVECGNCIRQRFAKCADKAVYKESSDSVILKGSYKRVHKCPNNAIYEPLEQIEGTPREVRRFFSNPATSHHLTGVPGRGTEEVKTNDVTGRICRGEIGIAIEMGRPCLGTDFNEVEKVTMALAKLGVEYEEGNPLTHLMEDRTKGTFKEEYKQERVISAIVECRTKIENMEKILEAAKEVAKDLDTVFSLDLICCFDEDGTIPVLPRLQKIGMAHRANAKINLGMGRPLVITREA</sequence>
<keyword evidence="1" id="KW-0479">Metal-binding</keyword>
<dbReference type="AlphaFoldDB" id="A0A1M5ZMN5"/>
<dbReference type="Proteomes" id="UP000183954">
    <property type="component" value="Unassembled WGS sequence"/>
</dbReference>
<evidence type="ECO:0000256" key="2">
    <source>
        <dbReference type="ARBA" id="ARBA00023004"/>
    </source>
</evidence>
<gene>
    <name evidence="6" type="ORF">SAMN02746098_03444</name>
</gene>
<dbReference type="InterPro" id="IPR017896">
    <property type="entry name" value="4Fe4S_Fe-S-bd"/>
</dbReference>
<proteinExistence type="predicted"/>
<keyword evidence="7" id="KW-1185">Reference proteome</keyword>
<protein>
    <submittedName>
        <fullName evidence="6">4Fe-4S dicluster domain-containing protein</fullName>
    </submittedName>
</protein>
<dbReference type="GO" id="GO:0051536">
    <property type="term" value="F:iron-sulfur cluster binding"/>
    <property type="evidence" value="ECO:0007669"/>
    <property type="project" value="UniProtKB-KW"/>
</dbReference>
<organism evidence="6 7">
    <name type="scientific">Desulfosporosinus lacus DSM 15449</name>
    <dbReference type="NCBI Taxonomy" id="1121420"/>
    <lineage>
        <taxon>Bacteria</taxon>
        <taxon>Bacillati</taxon>
        <taxon>Bacillota</taxon>
        <taxon>Clostridia</taxon>
        <taxon>Eubacteriales</taxon>
        <taxon>Desulfitobacteriaceae</taxon>
        <taxon>Desulfosporosinus</taxon>
    </lineage>
</organism>
<name>A0A1M5ZMN5_9FIRM</name>
<evidence type="ECO:0000259" key="5">
    <source>
        <dbReference type="PROSITE" id="PS51379"/>
    </source>
</evidence>
<dbReference type="Gene3D" id="3.30.70.20">
    <property type="match status" value="1"/>
</dbReference>
<accession>A0A1M5ZMN5</accession>
<keyword evidence="3" id="KW-0411">Iron-sulfur</keyword>
<feature type="domain" description="4Fe-4S ferredoxin-type" evidence="5">
    <location>
        <begin position="1"/>
        <end position="28"/>
    </location>
</feature>
<evidence type="ECO:0000313" key="6">
    <source>
        <dbReference type="EMBL" id="SHI25587.1"/>
    </source>
</evidence>
<dbReference type="EMBL" id="FQXJ01000013">
    <property type="protein sequence ID" value="SHI25587.1"/>
    <property type="molecule type" value="Genomic_DNA"/>
</dbReference>
<dbReference type="PROSITE" id="PS00198">
    <property type="entry name" value="4FE4S_FER_1"/>
    <property type="match status" value="1"/>
</dbReference>
<dbReference type="OrthoDB" id="9807879at2"/>
<reference evidence="7" key="1">
    <citation type="submission" date="2016-11" db="EMBL/GenBank/DDBJ databases">
        <authorList>
            <person name="Varghese N."/>
            <person name="Submissions S."/>
        </authorList>
    </citation>
    <scope>NUCLEOTIDE SEQUENCE [LARGE SCALE GENOMIC DNA]</scope>
    <source>
        <strain evidence="7">DSM 15449</strain>
    </source>
</reference>
<evidence type="ECO:0000256" key="4">
    <source>
        <dbReference type="SAM" id="Coils"/>
    </source>
</evidence>
<dbReference type="InterPro" id="IPR017900">
    <property type="entry name" value="4Fe4S_Fe_S_CS"/>
</dbReference>
<dbReference type="Pfam" id="PF00037">
    <property type="entry name" value="Fer4"/>
    <property type="match status" value="1"/>
</dbReference>
<evidence type="ECO:0000256" key="3">
    <source>
        <dbReference type="ARBA" id="ARBA00023014"/>
    </source>
</evidence>
<dbReference type="SUPFAM" id="SSF54862">
    <property type="entry name" value="4Fe-4S ferredoxins"/>
    <property type="match status" value="1"/>
</dbReference>